<keyword evidence="3" id="KW-1185">Reference proteome</keyword>
<keyword evidence="1" id="KW-1133">Transmembrane helix</keyword>
<organism evidence="2 3">
    <name type="scientific">Archangium lansingense</name>
    <dbReference type="NCBI Taxonomy" id="2995310"/>
    <lineage>
        <taxon>Bacteria</taxon>
        <taxon>Pseudomonadati</taxon>
        <taxon>Myxococcota</taxon>
        <taxon>Myxococcia</taxon>
        <taxon>Myxococcales</taxon>
        <taxon>Cystobacterineae</taxon>
        <taxon>Archangiaceae</taxon>
        <taxon>Archangium</taxon>
    </lineage>
</organism>
<reference evidence="2 3" key="1">
    <citation type="submission" date="2022-11" db="EMBL/GenBank/DDBJ databases">
        <title>Minimal conservation of predation-associated metabolite biosynthetic gene clusters underscores biosynthetic potential of Myxococcota including descriptions for ten novel species: Archangium lansinium sp. nov., Myxococcus landrumus sp. nov., Nannocystis bai.</title>
        <authorList>
            <person name="Ahearne A."/>
            <person name="Stevens C."/>
            <person name="Phillips K."/>
        </authorList>
    </citation>
    <scope>NUCLEOTIDE SEQUENCE [LARGE SCALE GENOMIC DNA]</scope>
    <source>
        <strain evidence="2 3">MIWBW</strain>
    </source>
</reference>
<evidence type="ECO:0008006" key="4">
    <source>
        <dbReference type="Google" id="ProtNLM"/>
    </source>
</evidence>
<evidence type="ECO:0000313" key="3">
    <source>
        <dbReference type="Proteomes" id="UP001207654"/>
    </source>
</evidence>
<keyword evidence="1" id="KW-0812">Transmembrane</keyword>
<evidence type="ECO:0000313" key="2">
    <source>
        <dbReference type="EMBL" id="MCY1077110.1"/>
    </source>
</evidence>
<accession>A0ABT4A660</accession>
<comment type="caution">
    <text evidence="2">The sequence shown here is derived from an EMBL/GenBank/DDBJ whole genome shotgun (WGS) entry which is preliminary data.</text>
</comment>
<feature type="transmembrane region" description="Helical" evidence="1">
    <location>
        <begin position="147"/>
        <end position="170"/>
    </location>
</feature>
<feature type="transmembrane region" description="Helical" evidence="1">
    <location>
        <begin position="109"/>
        <end position="135"/>
    </location>
</feature>
<feature type="transmembrane region" description="Helical" evidence="1">
    <location>
        <begin position="36"/>
        <end position="64"/>
    </location>
</feature>
<name>A0ABT4A660_9BACT</name>
<evidence type="ECO:0000256" key="1">
    <source>
        <dbReference type="SAM" id="Phobius"/>
    </source>
</evidence>
<sequence length="186" mass="19907">MKPRFFFIMLGLILAGTLLGTLGTFSLPIGSGISQFWPGIMVQVVGGIWFGGWGVLAGAIFPVFTNLLTGGGAVHVLGFIPANFVQGLIPAVAFRHFHMSPLIPGRKGLAFYALWGAVVPSIAGAILGVTALVFVGEADLFRDFPRLAGVWALANTFTSLLLGVPTLWVLTPLWEDAELLVRRCWL</sequence>
<gene>
    <name evidence="2" type="ORF">OV287_21765</name>
</gene>
<protein>
    <recommendedName>
        <fullName evidence="4">ECF transporter S component</fullName>
    </recommendedName>
</protein>
<keyword evidence="1" id="KW-0472">Membrane</keyword>
<proteinExistence type="predicted"/>
<feature type="transmembrane region" description="Helical" evidence="1">
    <location>
        <begin position="76"/>
        <end position="97"/>
    </location>
</feature>
<dbReference type="RefSeq" id="WP_267535961.1">
    <property type="nucleotide sequence ID" value="NZ_JAPNKA010000001.1"/>
</dbReference>
<dbReference type="EMBL" id="JAPNKA010000001">
    <property type="protein sequence ID" value="MCY1077110.1"/>
    <property type="molecule type" value="Genomic_DNA"/>
</dbReference>
<dbReference type="Proteomes" id="UP001207654">
    <property type="component" value="Unassembled WGS sequence"/>
</dbReference>